<evidence type="ECO:0000256" key="4">
    <source>
        <dbReference type="ARBA" id="ARBA00011990"/>
    </source>
</evidence>
<proteinExistence type="inferred from homology"/>
<dbReference type="CDD" id="cd05246">
    <property type="entry name" value="dTDP_GD_SDR_e"/>
    <property type="match status" value="1"/>
</dbReference>
<dbReference type="InterPro" id="IPR036291">
    <property type="entry name" value="NAD(P)-bd_dom_sf"/>
</dbReference>
<evidence type="ECO:0000256" key="7">
    <source>
        <dbReference type="RuleBase" id="RU004473"/>
    </source>
</evidence>
<dbReference type="EC" id="4.2.1.46" evidence="4 7"/>
<accession>A0A940DP10</accession>
<reference evidence="9" key="1">
    <citation type="submission" date="2020-10" db="EMBL/GenBank/DDBJ databases">
        <authorList>
            <person name="Gilroy R."/>
        </authorList>
    </citation>
    <scope>NUCLEOTIDE SEQUENCE</scope>
    <source>
        <strain evidence="9">F1-3629</strain>
    </source>
</reference>
<sequence length="387" mass="43829">MAFKRNIIITGGAGFIGCHVVRRFVVRYPQYRIVNVDKLTYAGNLANLRDIEDRDNYVFEKADICDFDAMLALIKKYNADGIIHLAAESHVDRSIVDPFSFARTNVMGTLSLLQAARTAWEPSGWEIPGSSSVPGAAVDPVPCLFYHISTDEVYGALELACPEGKKSPVSGGNAYGDMLFTEETPYRPHSPYSASKASSDHFVRAFHDTYGMPVIVTNCSNNYGPYQFPEKLIPLFINNIRNGKPLPVYGRGENVRDWLYVEDHARAIDLIFHRGRPAETYNIGGFNEWKNIDLVRLLVKITDRKLGRPEGSSDSLITFVTDRKGHDMRYAIDSTKLQRELGWSPSLQFEEGLEKTVDWYLGHQDWMDNVTSGDYMKYYEEMYSGRL</sequence>
<evidence type="ECO:0000256" key="3">
    <source>
        <dbReference type="ARBA" id="ARBA00008178"/>
    </source>
</evidence>
<dbReference type="GO" id="GO:0008460">
    <property type="term" value="F:dTDP-glucose 4,6-dehydratase activity"/>
    <property type="evidence" value="ECO:0007669"/>
    <property type="project" value="UniProtKB-EC"/>
</dbReference>
<dbReference type="InterPro" id="IPR005888">
    <property type="entry name" value="dTDP_Gluc_deHydtase"/>
</dbReference>
<dbReference type="Pfam" id="PF16363">
    <property type="entry name" value="GDP_Man_Dehyd"/>
    <property type="match status" value="1"/>
</dbReference>
<dbReference type="GO" id="GO:0009225">
    <property type="term" value="P:nucleotide-sugar metabolic process"/>
    <property type="evidence" value="ECO:0007669"/>
    <property type="project" value="InterPro"/>
</dbReference>
<protein>
    <recommendedName>
        <fullName evidence="4 7">dTDP-glucose 4,6-dehydratase</fullName>
        <ecNumber evidence="4 7">4.2.1.46</ecNumber>
    </recommendedName>
</protein>
<dbReference type="SUPFAM" id="SSF51735">
    <property type="entry name" value="NAD(P)-binding Rossmann-fold domains"/>
    <property type="match status" value="1"/>
</dbReference>
<comment type="catalytic activity">
    <reaction evidence="1 7">
        <text>dTDP-alpha-D-glucose = dTDP-4-dehydro-6-deoxy-alpha-D-glucose + H2O</text>
        <dbReference type="Rhea" id="RHEA:17221"/>
        <dbReference type="ChEBI" id="CHEBI:15377"/>
        <dbReference type="ChEBI" id="CHEBI:57477"/>
        <dbReference type="ChEBI" id="CHEBI:57649"/>
        <dbReference type="EC" id="4.2.1.46"/>
    </reaction>
</comment>
<dbReference type="NCBIfam" id="TIGR01181">
    <property type="entry name" value="dTDP_gluc_dehyt"/>
    <property type="match status" value="1"/>
</dbReference>
<evidence type="ECO:0000256" key="2">
    <source>
        <dbReference type="ARBA" id="ARBA00001911"/>
    </source>
</evidence>
<keyword evidence="5" id="KW-0520">NAD</keyword>
<evidence type="ECO:0000313" key="10">
    <source>
        <dbReference type="Proteomes" id="UP000771749"/>
    </source>
</evidence>
<evidence type="ECO:0000256" key="5">
    <source>
        <dbReference type="ARBA" id="ARBA00023027"/>
    </source>
</evidence>
<dbReference type="Proteomes" id="UP000771749">
    <property type="component" value="Unassembled WGS sequence"/>
</dbReference>
<evidence type="ECO:0000256" key="1">
    <source>
        <dbReference type="ARBA" id="ARBA00001539"/>
    </source>
</evidence>
<comment type="caution">
    <text evidence="9">The sequence shown here is derived from an EMBL/GenBank/DDBJ whole genome shotgun (WGS) entry which is preliminary data.</text>
</comment>
<dbReference type="InterPro" id="IPR016040">
    <property type="entry name" value="NAD(P)-bd_dom"/>
</dbReference>
<dbReference type="Gene3D" id="3.40.50.720">
    <property type="entry name" value="NAD(P)-binding Rossmann-like Domain"/>
    <property type="match status" value="1"/>
</dbReference>
<comment type="cofactor">
    <cofactor evidence="2 7">
        <name>NAD(+)</name>
        <dbReference type="ChEBI" id="CHEBI:57540"/>
    </cofactor>
</comment>
<dbReference type="EMBL" id="JADIMJ010000064">
    <property type="protein sequence ID" value="MBO8453885.1"/>
    <property type="molecule type" value="Genomic_DNA"/>
</dbReference>
<evidence type="ECO:0000313" key="9">
    <source>
        <dbReference type="EMBL" id="MBO8453885.1"/>
    </source>
</evidence>
<dbReference type="PANTHER" id="PTHR43000">
    <property type="entry name" value="DTDP-D-GLUCOSE 4,6-DEHYDRATASE-RELATED"/>
    <property type="match status" value="1"/>
</dbReference>
<organism evidence="9 10">
    <name type="scientific">Candidatus Cryptobacteroides gallistercoris</name>
    <dbReference type="NCBI Taxonomy" id="2840765"/>
    <lineage>
        <taxon>Bacteria</taxon>
        <taxon>Pseudomonadati</taxon>
        <taxon>Bacteroidota</taxon>
        <taxon>Bacteroidia</taxon>
        <taxon>Bacteroidales</taxon>
        <taxon>Candidatus Cryptobacteroides</taxon>
    </lineage>
</organism>
<evidence type="ECO:0000256" key="6">
    <source>
        <dbReference type="ARBA" id="ARBA00023239"/>
    </source>
</evidence>
<dbReference type="PROSITE" id="PS51257">
    <property type="entry name" value="PROKAR_LIPOPROTEIN"/>
    <property type="match status" value="1"/>
</dbReference>
<dbReference type="AlphaFoldDB" id="A0A940DP10"/>
<keyword evidence="6 7" id="KW-0456">Lyase</keyword>
<comment type="similarity">
    <text evidence="3 7">Belongs to the NAD(P)-dependent epimerase/dehydratase family. dTDP-glucose dehydratase subfamily.</text>
</comment>
<evidence type="ECO:0000259" key="8">
    <source>
        <dbReference type="Pfam" id="PF16363"/>
    </source>
</evidence>
<dbReference type="InterPro" id="IPR020904">
    <property type="entry name" value="Sc_DH/Rdtase_CS"/>
</dbReference>
<feature type="domain" description="NAD(P)-binding" evidence="8">
    <location>
        <begin position="8"/>
        <end position="356"/>
    </location>
</feature>
<reference evidence="9" key="2">
    <citation type="journal article" date="2021" name="PeerJ">
        <title>Extensive microbial diversity within the chicken gut microbiome revealed by metagenomics and culture.</title>
        <authorList>
            <person name="Gilroy R."/>
            <person name="Ravi A."/>
            <person name="Getino M."/>
            <person name="Pursley I."/>
            <person name="Horton D.L."/>
            <person name="Alikhan N.F."/>
            <person name="Baker D."/>
            <person name="Gharbi K."/>
            <person name="Hall N."/>
            <person name="Watson M."/>
            <person name="Adriaenssens E.M."/>
            <person name="Foster-Nyarko E."/>
            <person name="Jarju S."/>
            <person name="Secka A."/>
            <person name="Antonio M."/>
            <person name="Oren A."/>
            <person name="Chaudhuri R.R."/>
            <person name="La Ragione R."/>
            <person name="Hildebrand F."/>
            <person name="Pallen M.J."/>
        </authorList>
    </citation>
    <scope>NUCLEOTIDE SEQUENCE</scope>
    <source>
        <strain evidence="9">F1-3629</strain>
    </source>
</reference>
<dbReference type="Gene3D" id="3.90.25.10">
    <property type="entry name" value="UDP-galactose 4-epimerase, domain 1"/>
    <property type="match status" value="1"/>
</dbReference>
<name>A0A940DP10_9BACT</name>
<gene>
    <name evidence="9" type="primary">rfbB</name>
    <name evidence="9" type="ORF">IAC07_04065</name>
</gene>
<dbReference type="PROSITE" id="PS00061">
    <property type="entry name" value="ADH_SHORT"/>
    <property type="match status" value="1"/>
</dbReference>